<keyword evidence="4" id="KW-1003">Cell membrane</keyword>
<feature type="transmembrane region" description="Helical" evidence="14">
    <location>
        <begin position="169"/>
        <end position="196"/>
    </location>
</feature>
<keyword evidence="9" id="KW-1015">Disulfide bond</keyword>
<evidence type="ECO:0000256" key="1">
    <source>
        <dbReference type="ARBA" id="ARBA00000738"/>
    </source>
</evidence>
<dbReference type="InterPro" id="IPR036496">
    <property type="entry name" value="CathepsinC_exc_dom_sf"/>
</dbReference>
<dbReference type="Gene3D" id="2.40.128.80">
    <property type="entry name" value="Cathepsin C, exclusion domain"/>
    <property type="match status" value="1"/>
</dbReference>
<dbReference type="InterPro" id="IPR038550">
    <property type="entry name" value="GPCR_3_9-Cys_sf"/>
</dbReference>
<keyword evidence="11" id="KW-0325">Glycoprotein</keyword>
<feature type="transmembrane region" description="Helical" evidence="14">
    <location>
        <begin position="253"/>
        <end position="275"/>
    </location>
</feature>
<organism evidence="16 17">
    <name type="scientific">Cervus elaphus hippelaphus</name>
    <name type="common">European red deer</name>
    <dbReference type="NCBI Taxonomy" id="46360"/>
    <lineage>
        <taxon>Eukaryota</taxon>
        <taxon>Metazoa</taxon>
        <taxon>Chordata</taxon>
        <taxon>Craniata</taxon>
        <taxon>Vertebrata</taxon>
        <taxon>Euteleostomi</taxon>
        <taxon>Mammalia</taxon>
        <taxon>Eutheria</taxon>
        <taxon>Laurasiatheria</taxon>
        <taxon>Artiodactyla</taxon>
        <taxon>Ruminantia</taxon>
        <taxon>Pecora</taxon>
        <taxon>Cervidae</taxon>
        <taxon>Cervinae</taxon>
        <taxon>Cervus</taxon>
    </lineage>
</organism>
<dbReference type="GO" id="GO:0008239">
    <property type="term" value="F:dipeptidyl-peptidase activity"/>
    <property type="evidence" value="ECO:0007669"/>
    <property type="project" value="UniProtKB-EC"/>
</dbReference>
<evidence type="ECO:0000313" key="17">
    <source>
        <dbReference type="Proteomes" id="UP000242450"/>
    </source>
</evidence>
<dbReference type="Proteomes" id="UP000242450">
    <property type="component" value="Chromosome 2"/>
</dbReference>
<evidence type="ECO:0000256" key="5">
    <source>
        <dbReference type="ARBA" id="ARBA00022692"/>
    </source>
</evidence>
<dbReference type="GO" id="GO:0006508">
    <property type="term" value="P:proteolysis"/>
    <property type="evidence" value="ECO:0007669"/>
    <property type="project" value="InterPro"/>
</dbReference>
<evidence type="ECO:0000313" key="16">
    <source>
        <dbReference type="EMBL" id="OWK17355.1"/>
    </source>
</evidence>
<keyword evidence="6 14" id="KW-1133">Transmembrane helix</keyword>
<dbReference type="PROSITE" id="PS00640">
    <property type="entry name" value="THIOL_PROTEASE_ASN"/>
    <property type="match status" value="1"/>
</dbReference>
<keyword evidence="8 14" id="KW-0472">Membrane</keyword>
<evidence type="ECO:0000256" key="9">
    <source>
        <dbReference type="ARBA" id="ARBA00023157"/>
    </source>
</evidence>
<dbReference type="PRINTS" id="PR00593">
    <property type="entry name" value="MTABOTROPICR"/>
</dbReference>
<comment type="caution">
    <text evidence="16">The sequence shown here is derived from an EMBL/GenBank/DDBJ whole genome shotgun (WGS) entry which is preliminary data.</text>
</comment>
<feature type="transmembrane region" description="Helical" evidence="14">
    <location>
        <begin position="98"/>
        <end position="121"/>
    </location>
</feature>
<gene>
    <name evidence="16" type="ORF">Celaphus_00013606</name>
</gene>
<dbReference type="PANTHER" id="PTHR24060">
    <property type="entry name" value="METABOTROPIC GLUTAMATE RECEPTOR"/>
    <property type="match status" value="1"/>
</dbReference>
<dbReference type="PRINTS" id="PR00248">
    <property type="entry name" value="GPCRMGR"/>
</dbReference>
<dbReference type="InterPro" id="IPR000668">
    <property type="entry name" value="Peptidase_C1A_C"/>
</dbReference>
<keyword evidence="13" id="KW-0807">Transducer</keyword>
<dbReference type="Gene3D" id="3.90.70.10">
    <property type="entry name" value="Cysteine proteinases"/>
    <property type="match status" value="1"/>
</dbReference>
<evidence type="ECO:0000256" key="4">
    <source>
        <dbReference type="ARBA" id="ARBA00022475"/>
    </source>
</evidence>
<dbReference type="InterPro" id="IPR000202">
    <property type="entry name" value="GPCR_3_mGluR5"/>
</dbReference>
<evidence type="ECO:0000256" key="10">
    <source>
        <dbReference type="ARBA" id="ARBA00023170"/>
    </source>
</evidence>
<feature type="transmembrane region" description="Helical" evidence="14">
    <location>
        <begin position="222"/>
        <end position="241"/>
    </location>
</feature>
<dbReference type="OrthoDB" id="3789175at2759"/>
<dbReference type="PRINTS" id="PR01055">
    <property type="entry name" value="MTABOTROPC5R"/>
</dbReference>
<dbReference type="GO" id="GO:0004930">
    <property type="term" value="F:G protein-coupled receptor activity"/>
    <property type="evidence" value="ECO:0007669"/>
    <property type="project" value="UniProtKB-KW"/>
</dbReference>
<dbReference type="GO" id="GO:0005886">
    <property type="term" value="C:plasma membrane"/>
    <property type="evidence" value="ECO:0007669"/>
    <property type="project" value="UniProtKB-SubCell"/>
</dbReference>
<comment type="catalytic activity">
    <reaction evidence="1">
        <text>Release of an N-terminal dipeptide, Xaa-Yaa-|-Zaa-, except when Xaa is Arg or Lys, or Yaa or Zaa is Pro.</text>
        <dbReference type="EC" id="3.4.14.1"/>
    </reaction>
</comment>
<dbReference type="EC" id="3.4.14.1" evidence="3"/>
<dbReference type="InterPro" id="IPR000337">
    <property type="entry name" value="GPCR_3"/>
</dbReference>
<evidence type="ECO:0000256" key="12">
    <source>
        <dbReference type="ARBA" id="ARBA00023214"/>
    </source>
</evidence>
<keyword evidence="5 14" id="KW-0812">Transmembrane</keyword>
<dbReference type="PROSITE" id="PS00981">
    <property type="entry name" value="G_PROTEIN_RECEP_F3_3"/>
    <property type="match status" value="1"/>
</dbReference>
<dbReference type="InterPro" id="IPR050726">
    <property type="entry name" value="mGluR"/>
</dbReference>
<accession>A0A212DGI8</accession>
<dbReference type="InterPro" id="IPR025661">
    <property type="entry name" value="Pept_asp_AS"/>
</dbReference>
<comment type="subcellular location">
    <subcellularLocation>
        <location evidence="2">Cell membrane</location>
        <topology evidence="2">Multi-pass membrane protein</topology>
    </subcellularLocation>
</comment>
<feature type="transmembrane region" description="Helical" evidence="14">
    <location>
        <begin position="281"/>
        <end position="308"/>
    </location>
</feature>
<sequence>MLRVSLIRLYFRIRSLAVLEENEYVFDEYTCKACQLGSWPTDDLTGCDLIPVQYLRWGDPEPIAAVVFACLGLLATLFVTAIFIIYRDTPVVKSSSRELCYIILAGICLGYLCTFCLIAKPKQIYCYLQRIGIGLSPAMSYSALVTKTNRIARILAGSKKKICTKKPRFMSACAQLVIAFILICIQLGIIVALFIMEPPDIMHDYPSIREVYLICNTTNLGVVTPLGYNGLLILSCTFYAFKTRNVPANFNEAKYIAFTMYTTCIIWLAFVPIYFGSNYKIITMCFSVSLSATVALGCMFVPKVYIILAKPERNVRSAFTTSTVVRMHVGDGKSSSAASRSSSLVNLWKRRGSSGETLSSNGKSVTWAQNEKSSRGQHLWQRLSGIDSYGVENCRSDQQFLKAAELREKMLRPSLGMTTAICNLNFYVSIKDHEESLSNLQYLQAVNCAVITNMSEGARPGRARTGGPPEKKVVVHLKKLDTAYDDFGNSGHFTIIYNQGFEIVLNDYKWFAFFKYKEEGRKVTSYCHETMTGWVHDVLGRNWACFTGRKTGNTSENVNVNTARLAGCEGGFPYLIAGKYAQDFGLVEEDCFPYTGTDSPCRLKEGCFRYYSSEYRYVGGFYGGCNEALMKLELVHRGPMAVAFEVYNDFLHYREGIYQHTGLRDPFNPFELTNHAVLLVGYGTDAASGLDYWIVKNSWGTNWGEDGYFRIRRGTDECAIESIALAATPIPKLSDDQ</sequence>
<reference evidence="16 17" key="1">
    <citation type="journal article" date="2018" name="Mol. Genet. Genomics">
        <title>The red deer Cervus elaphus genome CerEla1.0: sequencing, annotating, genes, and chromosomes.</title>
        <authorList>
            <person name="Bana N.A."/>
            <person name="Nyiri A."/>
            <person name="Nagy J."/>
            <person name="Frank K."/>
            <person name="Nagy T."/>
            <person name="Steger V."/>
            <person name="Schiller M."/>
            <person name="Lakatos P."/>
            <person name="Sugar L."/>
            <person name="Horn P."/>
            <person name="Barta E."/>
            <person name="Orosz L."/>
        </authorList>
    </citation>
    <scope>NUCLEOTIDE SEQUENCE [LARGE SCALE GENOMIC DNA]</scope>
    <source>
        <strain evidence="16">Hungarian</strain>
    </source>
</reference>
<dbReference type="InterPro" id="IPR014882">
    <property type="entry name" value="CathepsinC_exc"/>
</dbReference>
<dbReference type="SMART" id="SM00645">
    <property type="entry name" value="Pept_C1"/>
    <property type="match status" value="1"/>
</dbReference>
<dbReference type="CDD" id="cd15450">
    <property type="entry name" value="7tmC_mGluR5"/>
    <property type="match status" value="1"/>
</dbReference>
<evidence type="ECO:0000256" key="13">
    <source>
        <dbReference type="ARBA" id="ARBA00023224"/>
    </source>
</evidence>
<evidence type="ECO:0000256" key="3">
    <source>
        <dbReference type="ARBA" id="ARBA00012059"/>
    </source>
</evidence>
<dbReference type="InterPro" id="IPR025660">
    <property type="entry name" value="Pept_his_AS"/>
</dbReference>
<dbReference type="Pfam" id="PF08773">
    <property type="entry name" value="CathepsinC_exc"/>
    <property type="match status" value="1"/>
</dbReference>
<evidence type="ECO:0000259" key="15">
    <source>
        <dbReference type="PROSITE" id="PS50259"/>
    </source>
</evidence>
<dbReference type="SUPFAM" id="SSF54001">
    <property type="entry name" value="Cysteine proteinases"/>
    <property type="match status" value="1"/>
</dbReference>
<dbReference type="Gene3D" id="2.10.50.30">
    <property type="entry name" value="GPCR, family 3, nine cysteines domain"/>
    <property type="match status" value="1"/>
</dbReference>
<dbReference type="PROSITE" id="PS50259">
    <property type="entry name" value="G_PROTEIN_RECEP_F3_4"/>
    <property type="match status" value="1"/>
</dbReference>
<dbReference type="PROSITE" id="PS00639">
    <property type="entry name" value="THIOL_PROTEASE_HIS"/>
    <property type="match status" value="1"/>
</dbReference>
<dbReference type="InterPro" id="IPR000162">
    <property type="entry name" value="GPCR_3_mtglu_rcpt"/>
</dbReference>
<dbReference type="GO" id="GO:0008234">
    <property type="term" value="F:cysteine-type peptidase activity"/>
    <property type="evidence" value="ECO:0007669"/>
    <property type="project" value="InterPro"/>
</dbReference>
<dbReference type="Pfam" id="PF00003">
    <property type="entry name" value="7tm_3"/>
    <property type="match status" value="1"/>
</dbReference>
<dbReference type="InterPro" id="IPR038765">
    <property type="entry name" value="Papain-like_cys_pep_sf"/>
</dbReference>
<name>A0A212DGI8_CEREH</name>
<evidence type="ECO:0000256" key="14">
    <source>
        <dbReference type="SAM" id="Phobius"/>
    </source>
</evidence>
<protein>
    <recommendedName>
        <fullName evidence="3">dipeptidyl-peptidase I</fullName>
        <ecNumber evidence="3">3.4.14.1</ecNumber>
    </recommendedName>
</protein>
<evidence type="ECO:0000256" key="2">
    <source>
        <dbReference type="ARBA" id="ARBA00004651"/>
    </source>
</evidence>
<dbReference type="InterPro" id="IPR017979">
    <property type="entry name" value="GPCR_3_CS"/>
</dbReference>
<feature type="domain" description="G-protein coupled receptors family 3 profile" evidence="15">
    <location>
        <begin position="61"/>
        <end position="323"/>
    </location>
</feature>
<evidence type="ECO:0000256" key="11">
    <source>
        <dbReference type="ARBA" id="ARBA00023180"/>
    </source>
</evidence>
<keyword evidence="10" id="KW-0675">Receptor</keyword>
<evidence type="ECO:0000256" key="8">
    <source>
        <dbReference type="ARBA" id="ARBA00023136"/>
    </source>
</evidence>
<dbReference type="InterPro" id="IPR017978">
    <property type="entry name" value="GPCR_3_C"/>
</dbReference>
<dbReference type="Pfam" id="PF00112">
    <property type="entry name" value="Peptidase_C1"/>
    <property type="match status" value="1"/>
</dbReference>
<proteinExistence type="predicted"/>
<keyword evidence="7" id="KW-0297">G-protein coupled receptor</keyword>
<keyword evidence="12" id="KW-0868">Chloride</keyword>
<keyword evidence="17" id="KW-1185">Reference proteome</keyword>
<dbReference type="SUPFAM" id="SSF75001">
    <property type="entry name" value="Dipeptidyl peptidase I (cathepsin C), exclusion domain"/>
    <property type="match status" value="1"/>
</dbReference>
<dbReference type="AlphaFoldDB" id="A0A212DGI8"/>
<feature type="transmembrane region" description="Helical" evidence="14">
    <location>
        <begin position="63"/>
        <end position="86"/>
    </location>
</feature>
<dbReference type="EMBL" id="MKHE01000002">
    <property type="protein sequence ID" value="OWK17355.1"/>
    <property type="molecule type" value="Genomic_DNA"/>
</dbReference>
<evidence type="ECO:0000256" key="6">
    <source>
        <dbReference type="ARBA" id="ARBA00022989"/>
    </source>
</evidence>
<evidence type="ECO:0000256" key="7">
    <source>
        <dbReference type="ARBA" id="ARBA00023040"/>
    </source>
</evidence>